<keyword evidence="4" id="KW-1185">Reference proteome</keyword>
<evidence type="ECO:0000256" key="2">
    <source>
        <dbReference type="SAM" id="Phobius"/>
    </source>
</evidence>
<accession>A0ABP1DZ17</accession>
<name>A0ABP1DZ17_9APHY</name>
<protein>
    <recommendedName>
        <fullName evidence="5">F-box domain-containing protein</fullName>
    </recommendedName>
</protein>
<evidence type="ECO:0008006" key="5">
    <source>
        <dbReference type="Google" id="ProtNLM"/>
    </source>
</evidence>
<evidence type="ECO:0000313" key="3">
    <source>
        <dbReference type="EMBL" id="CAL1712950.1"/>
    </source>
</evidence>
<gene>
    <name evidence="3" type="ORF">GFSPODELE1_LOCUS9084</name>
</gene>
<dbReference type="EMBL" id="OZ037950">
    <property type="protein sequence ID" value="CAL1712950.1"/>
    <property type="molecule type" value="Genomic_DNA"/>
</dbReference>
<feature type="compositionally biased region" description="Polar residues" evidence="1">
    <location>
        <begin position="358"/>
        <end position="367"/>
    </location>
</feature>
<keyword evidence="2" id="KW-0812">Transmembrane</keyword>
<feature type="transmembrane region" description="Helical" evidence="2">
    <location>
        <begin position="390"/>
        <end position="414"/>
    </location>
</feature>
<feature type="region of interest" description="Disordered" evidence="1">
    <location>
        <begin position="349"/>
        <end position="384"/>
    </location>
</feature>
<proteinExistence type="predicted"/>
<sequence>MDKCPPEIHARIFAFACTDDGTTGRSLSHVSRYIRIASFPYQWQSLCLVGAKCVTRFAELTSVAEERRSIHHLFISDDAEGLRPPHAAYNALPNDLPCKSVHDVLSYAAATLQTLTFFSSAHYHGSAVPLSHLLAIHYPNLTELTIRSHCTPVQLASTASNLKLSLCEVPSLQRLHLAIPCHGFSYGNLERTRELVHTIGPNITHFRVSMLDRWGGKRVAEVVHAELAQLKIVNSTIDLSPIDADLPQFANAPEVTWNRLLPESLEMFVLQPSPTLNFYCSCCMEFRGDLDVMRLFDRLSEEGEGSLFLYIAPFNMKCKGPMNNAGYGAEEAMVDWLERIRDTDGCWQRRDEQPEDLPSNSRTSGPIQSVPAIVEPRDPPRRSRGKRRSFVISVLTGFSMLLYFLIEAASLHIVQYQE</sequence>
<keyword evidence="2" id="KW-0472">Membrane</keyword>
<keyword evidence="2" id="KW-1133">Transmembrane helix</keyword>
<evidence type="ECO:0000256" key="1">
    <source>
        <dbReference type="SAM" id="MobiDB-lite"/>
    </source>
</evidence>
<evidence type="ECO:0000313" key="4">
    <source>
        <dbReference type="Proteomes" id="UP001497453"/>
    </source>
</evidence>
<organism evidence="3 4">
    <name type="scientific">Somion occarium</name>
    <dbReference type="NCBI Taxonomy" id="3059160"/>
    <lineage>
        <taxon>Eukaryota</taxon>
        <taxon>Fungi</taxon>
        <taxon>Dikarya</taxon>
        <taxon>Basidiomycota</taxon>
        <taxon>Agaricomycotina</taxon>
        <taxon>Agaricomycetes</taxon>
        <taxon>Polyporales</taxon>
        <taxon>Cerrenaceae</taxon>
        <taxon>Somion</taxon>
    </lineage>
</organism>
<reference evidence="4" key="1">
    <citation type="submission" date="2024-04" db="EMBL/GenBank/DDBJ databases">
        <authorList>
            <person name="Shaw F."/>
            <person name="Minotto A."/>
        </authorList>
    </citation>
    <scope>NUCLEOTIDE SEQUENCE [LARGE SCALE GENOMIC DNA]</scope>
</reference>
<dbReference type="Proteomes" id="UP001497453">
    <property type="component" value="Chromosome 7"/>
</dbReference>